<sequence>MLAFKSGKVLIPPLLTWSFRNPYSQKSQGFKSVERECHVSGKRLDITRLSLKLALSSTLTWRPKGRKERGQVTYVQ</sequence>
<gene>
    <name evidence="1" type="ORF">TNCT_406971</name>
</gene>
<comment type="caution">
    <text evidence="1">The sequence shown here is derived from an EMBL/GenBank/DDBJ whole genome shotgun (WGS) entry which is preliminary data.</text>
</comment>
<keyword evidence="2" id="KW-1185">Reference proteome</keyword>
<dbReference type="Proteomes" id="UP000887116">
    <property type="component" value="Unassembled WGS sequence"/>
</dbReference>
<protein>
    <submittedName>
        <fullName evidence="1">Uncharacterized protein</fullName>
    </submittedName>
</protein>
<reference evidence="1" key="1">
    <citation type="submission" date="2020-07" db="EMBL/GenBank/DDBJ databases">
        <title>Multicomponent nature underlies the extraordinary mechanical properties of spider dragline silk.</title>
        <authorList>
            <person name="Kono N."/>
            <person name="Nakamura H."/>
            <person name="Mori M."/>
            <person name="Yoshida Y."/>
            <person name="Ohtoshi R."/>
            <person name="Malay A.D."/>
            <person name="Moran D.A.P."/>
            <person name="Tomita M."/>
            <person name="Numata K."/>
            <person name="Arakawa K."/>
        </authorList>
    </citation>
    <scope>NUCLEOTIDE SEQUENCE</scope>
</reference>
<dbReference type="AlphaFoldDB" id="A0A8X6K992"/>
<proteinExistence type="predicted"/>
<accession>A0A8X6K992</accession>
<name>A0A8X6K992_TRICU</name>
<organism evidence="1 2">
    <name type="scientific">Trichonephila clavata</name>
    <name type="common">Joro spider</name>
    <name type="synonym">Nephila clavata</name>
    <dbReference type="NCBI Taxonomy" id="2740835"/>
    <lineage>
        <taxon>Eukaryota</taxon>
        <taxon>Metazoa</taxon>
        <taxon>Ecdysozoa</taxon>
        <taxon>Arthropoda</taxon>
        <taxon>Chelicerata</taxon>
        <taxon>Arachnida</taxon>
        <taxon>Araneae</taxon>
        <taxon>Araneomorphae</taxon>
        <taxon>Entelegynae</taxon>
        <taxon>Araneoidea</taxon>
        <taxon>Nephilidae</taxon>
        <taxon>Trichonephila</taxon>
    </lineage>
</organism>
<evidence type="ECO:0000313" key="1">
    <source>
        <dbReference type="EMBL" id="GFQ66786.1"/>
    </source>
</evidence>
<dbReference type="EMBL" id="BMAO01030255">
    <property type="protein sequence ID" value="GFQ66786.1"/>
    <property type="molecule type" value="Genomic_DNA"/>
</dbReference>
<evidence type="ECO:0000313" key="2">
    <source>
        <dbReference type="Proteomes" id="UP000887116"/>
    </source>
</evidence>